<comment type="cofactor">
    <cofactor evidence="2">
        <name>Ca(2+)</name>
        <dbReference type="ChEBI" id="CHEBI:29108"/>
    </cofactor>
</comment>
<dbReference type="SUPFAM" id="SSF48113">
    <property type="entry name" value="Heme-dependent peroxidases"/>
    <property type="match status" value="1"/>
</dbReference>
<reference evidence="12" key="1">
    <citation type="journal article" date="2020" name="Nat. Commun.">
        <title>Genome sequence of the cluster root forming white lupin.</title>
        <authorList>
            <person name="Hufnagel B."/>
            <person name="Marques A."/>
            <person name="Soriano A."/>
            <person name="Marques L."/>
            <person name="Divol F."/>
            <person name="Doumas P."/>
            <person name="Sallet E."/>
            <person name="Mancinotti D."/>
            <person name="Carrere S."/>
            <person name="Marande W."/>
            <person name="Arribat S."/>
            <person name="Keller J."/>
            <person name="Huneau C."/>
            <person name="Blein T."/>
            <person name="Aime D."/>
            <person name="Laguerre M."/>
            <person name="Taylor J."/>
            <person name="Schubert V."/>
            <person name="Nelson M."/>
            <person name="Geu-Flores F."/>
            <person name="Crespi M."/>
            <person name="Gallardo-Guerrero K."/>
            <person name="Delaux P.-M."/>
            <person name="Salse J."/>
            <person name="Berges H."/>
            <person name="Guyot R."/>
            <person name="Gouzy J."/>
            <person name="Peret B."/>
        </authorList>
    </citation>
    <scope>NUCLEOTIDE SEQUENCE [LARGE SCALE GENOMIC DNA]</scope>
    <source>
        <strain evidence="12">cv. Amiga</strain>
    </source>
</reference>
<dbReference type="InterPro" id="IPR002016">
    <property type="entry name" value="Haem_peroxidase"/>
</dbReference>
<feature type="domain" description="Plant heme peroxidase family profile" evidence="10">
    <location>
        <begin position="1"/>
        <end position="65"/>
    </location>
</feature>
<dbReference type="EC" id="1.11.1.7" evidence="4"/>
<evidence type="ECO:0000256" key="2">
    <source>
        <dbReference type="ARBA" id="ARBA00001913"/>
    </source>
</evidence>
<name>A0A6A4QFC4_LUPAL</name>
<dbReference type="GO" id="GO:0140825">
    <property type="term" value="F:lactoperoxidase activity"/>
    <property type="evidence" value="ECO:0007669"/>
    <property type="project" value="UniProtKB-EC"/>
</dbReference>
<dbReference type="GO" id="GO:0046872">
    <property type="term" value="F:metal ion binding"/>
    <property type="evidence" value="ECO:0007669"/>
    <property type="project" value="UniProtKB-KW"/>
</dbReference>
<organism evidence="11 12">
    <name type="scientific">Lupinus albus</name>
    <name type="common">White lupine</name>
    <name type="synonym">Lupinus termis</name>
    <dbReference type="NCBI Taxonomy" id="3870"/>
    <lineage>
        <taxon>Eukaryota</taxon>
        <taxon>Viridiplantae</taxon>
        <taxon>Streptophyta</taxon>
        <taxon>Embryophyta</taxon>
        <taxon>Tracheophyta</taxon>
        <taxon>Spermatophyta</taxon>
        <taxon>Magnoliopsida</taxon>
        <taxon>eudicotyledons</taxon>
        <taxon>Gunneridae</taxon>
        <taxon>Pentapetalae</taxon>
        <taxon>rosids</taxon>
        <taxon>fabids</taxon>
        <taxon>Fabales</taxon>
        <taxon>Fabaceae</taxon>
        <taxon>Papilionoideae</taxon>
        <taxon>50 kb inversion clade</taxon>
        <taxon>genistoids sensu lato</taxon>
        <taxon>core genistoids</taxon>
        <taxon>Genisteae</taxon>
        <taxon>Lupinus</taxon>
    </lineage>
</organism>
<dbReference type="PANTHER" id="PTHR31517:SF84">
    <property type="entry name" value="PEROXIDASE"/>
    <property type="match status" value="1"/>
</dbReference>
<evidence type="ECO:0000313" key="11">
    <source>
        <dbReference type="EMBL" id="KAE9613025.1"/>
    </source>
</evidence>
<keyword evidence="9" id="KW-0408">Iron</keyword>
<evidence type="ECO:0000256" key="4">
    <source>
        <dbReference type="ARBA" id="ARBA00012313"/>
    </source>
</evidence>
<evidence type="ECO:0000256" key="5">
    <source>
        <dbReference type="ARBA" id="ARBA00022559"/>
    </source>
</evidence>
<comment type="cofactor">
    <cofactor evidence="3">
        <name>heme b</name>
        <dbReference type="ChEBI" id="CHEBI:60344"/>
    </cofactor>
</comment>
<dbReference type="AlphaFoldDB" id="A0A6A4QFC4"/>
<evidence type="ECO:0000256" key="1">
    <source>
        <dbReference type="ARBA" id="ARBA00000189"/>
    </source>
</evidence>
<keyword evidence="6" id="KW-0349">Heme</keyword>
<dbReference type="InterPro" id="IPR010255">
    <property type="entry name" value="Haem_peroxidase_sf"/>
</dbReference>
<dbReference type="GO" id="GO:0020037">
    <property type="term" value="F:heme binding"/>
    <property type="evidence" value="ECO:0007669"/>
    <property type="project" value="InterPro"/>
</dbReference>
<dbReference type="Gene3D" id="1.10.420.10">
    <property type="entry name" value="Peroxidase, domain 2"/>
    <property type="match status" value="1"/>
</dbReference>
<keyword evidence="12" id="KW-1185">Reference proteome</keyword>
<evidence type="ECO:0000259" key="10">
    <source>
        <dbReference type="PROSITE" id="PS50873"/>
    </source>
</evidence>
<dbReference type="EMBL" id="WOCE01000005">
    <property type="protein sequence ID" value="KAE9613025.1"/>
    <property type="molecule type" value="Genomic_DNA"/>
</dbReference>
<dbReference type="PANTHER" id="PTHR31517">
    <property type="match status" value="1"/>
</dbReference>
<comment type="caution">
    <text evidence="11">The sequence shown here is derived from an EMBL/GenBank/DDBJ whole genome shotgun (WGS) entry which is preliminary data.</text>
</comment>
<evidence type="ECO:0000256" key="9">
    <source>
        <dbReference type="ARBA" id="ARBA00023004"/>
    </source>
</evidence>
<proteinExistence type="predicted"/>
<dbReference type="GO" id="GO:0006979">
    <property type="term" value="P:response to oxidative stress"/>
    <property type="evidence" value="ECO:0007669"/>
    <property type="project" value="InterPro"/>
</dbReference>
<sequence>MNNAGLLQSDQGLLGDNRTASFVNNYSKLPLLFFRDFAVSVEKMGRIGVLTGQQGQIRKNCRMVN</sequence>
<dbReference type="PROSITE" id="PS50873">
    <property type="entry name" value="PEROXIDASE_4"/>
    <property type="match status" value="1"/>
</dbReference>
<keyword evidence="5 11" id="KW-0575">Peroxidase</keyword>
<keyword evidence="7" id="KW-0479">Metal-binding</keyword>
<gene>
    <name evidence="11" type="ORF">Lalb_Chr05g0213211</name>
</gene>
<evidence type="ECO:0000256" key="6">
    <source>
        <dbReference type="ARBA" id="ARBA00022617"/>
    </source>
</evidence>
<dbReference type="Proteomes" id="UP000447434">
    <property type="component" value="Chromosome 5"/>
</dbReference>
<evidence type="ECO:0000256" key="7">
    <source>
        <dbReference type="ARBA" id="ARBA00022723"/>
    </source>
</evidence>
<evidence type="ECO:0000256" key="8">
    <source>
        <dbReference type="ARBA" id="ARBA00023002"/>
    </source>
</evidence>
<keyword evidence="8" id="KW-0560">Oxidoreductase</keyword>
<evidence type="ECO:0000313" key="12">
    <source>
        <dbReference type="Proteomes" id="UP000447434"/>
    </source>
</evidence>
<dbReference type="InterPro" id="IPR000823">
    <property type="entry name" value="Peroxidase_pln"/>
</dbReference>
<protein>
    <recommendedName>
        <fullName evidence="4">peroxidase</fullName>
        <ecNumber evidence="4">1.11.1.7</ecNumber>
    </recommendedName>
</protein>
<dbReference type="OrthoDB" id="2113341at2759"/>
<comment type="catalytic activity">
    <reaction evidence="1">
        <text>2 a phenolic donor + H2O2 = 2 a phenolic radical donor + 2 H2O</text>
        <dbReference type="Rhea" id="RHEA:56136"/>
        <dbReference type="ChEBI" id="CHEBI:15377"/>
        <dbReference type="ChEBI" id="CHEBI:16240"/>
        <dbReference type="ChEBI" id="CHEBI:139520"/>
        <dbReference type="ChEBI" id="CHEBI:139521"/>
        <dbReference type="EC" id="1.11.1.7"/>
    </reaction>
</comment>
<accession>A0A6A4QFC4</accession>
<evidence type="ECO:0000256" key="3">
    <source>
        <dbReference type="ARBA" id="ARBA00001970"/>
    </source>
</evidence>